<sequence>MATAGRPTAQLSGGVIGTSVSSAPLLPLSMCPVRPSSAALPLQASVGMFRARRDPGRSDARGDL</sequence>
<reference evidence="1" key="2">
    <citation type="submission" date="2020-09" db="EMBL/GenBank/DDBJ databases">
        <authorList>
            <person name="Sun Q."/>
            <person name="Ohkuma M."/>
        </authorList>
    </citation>
    <scope>NUCLEOTIDE SEQUENCE</scope>
    <source>
        <strain evidence="1">JCM 4369</strain>
    </source>
</reference>
<evidence type="ECO:0000313" key="2">
    <source>
        <dbReference type="Proteomes" id="UP000618795"/>
    </source>
</evidence>
<proteinExistence type="predicted"/>
<reference evidence="1" key="1">
    <citation type="journal article" date="2014" name="Int. J. Syst. Evol. Microbiol.">
        <title>Complete genome sequence of Corynebacterium casei LMG S-19264T (=DSM 44701T), isolated from a smear-ripened cheese.</title>
        <authorList>
            <consortium name="US DOE Joint Genome Institute (JGI-PGF)"/>
            <person name="Walter F."/>
            <person name="Albersmeier A."/>
            <person name="Kalinowski J."/>
            <person name="Ruckert C."/>
        </authorList>
    </citation>
    <scope>NUCLEOTIDE SEQUENCE</scope>
    <source>
        <strain evidence="1">JCM 4369</strain>
    </source>
</reference>
<keyword evidence="2" id="KW-1185">Reference proteome</keyword>
<dbReference type="Proteomes" id="UP000618795">
    <property type="component" value="Unassembled WGS sequence"/>
</dbReference>
<accession>A0A918MCK5</accession>
<dbReference type="AlphaFoldDB" id="A0A918MCK5"/>
<evidence type="ECO:0000313" key="1">
    <source>
        <dbReference type="EMBL" id="GGU99949.1"/>
    </source>
</evidence>
<dbReference type="EMBL" id="BMTD01000008">
    <property type="protein sequence ID" value="GGU99949.1"/>
    <property type="molecule type" value="Genomic_DNA"/>
</dbReference>
<protein>
    <submittedName>
        <fullName evidence="1">Uncharacterized protein</fullName>
    </submittedName>
</protein>
<name>A0A918MCK5_9ACTN</name>
<organism evidence="1 2">
    <name type="scientific">Streptomyces filipinensis</name>
    <dbReference type="NCBI Taxonomy" id="66887"/>
    <lineage>
        <taxon>Bacteria</taxon>
        <taxon>Bacillati</taxon>
        <taxon>Actinomycetota</taxon>
        <taxon>Actinomycetes</taxon>
        <taxon>Kitasatosporales</taxon>
        <taxon>Streptomycetaceae</taxon>
        <taxon>Streptomyces</taxon>
    </lineage>
</organism>
<comment type="caution">
    <text evidence="1">The sequence shown here is derived from an EMBL/GenBank/DDBJ whole genome shotgun (WGS) entry which is preliminary data.</text>
</comment>
<gene>
    <name evidence="1" type="ORF">GCM10010260_40440</name>
</gene>